<sequence length="106" mass="11778">MIGFGWLNSGSLVLGIIAWILPVVSLIGDKKHIQKNWFTLSIMSISACAISLCFQIFYIYHKVSIEDWSALMDTMGAVAFVSAVLLIITILLNAITLIVYRDRTAK</sequence>
<keyword evidence="1" id="KW-0812">Transmembrane</keyword>
<name>A0ABY8J2B1_9BACI</name>
<reference evidence="2 3" key="1">
    <citation type="submission" date="2023-04" db="EMBL/GenBank/DDBJ databases">
        <title>Genome sequence of Halobacillus naozhouensis KACC 21980.</title>
        <authorList>
            <person name="Kim S."/>
            <person name="Heo J."/>
            <person name="Kwon S.-W."/>
        </authorList>
    </citation>
    <scope>NUCLEOTIDE SEQUENCE [LARGE SCALE GENOMIC DNA]</scope>
    <source>
        <strain evidence="2 3">KCTC 13234</strain>
    </source>
</reference>
<dbReference type="RefSeq" id="WP_283078461.1">
    <property type="nucleotide sequence ID" value="NZ_CP121671.1"/>
</dbReference>
<gene>
    <name evidence="2" type="ORF">P9989_09165</name>
</gene>
<feature type="transmembrane region" description="Helical" evidence="1">
    <location>
        <begin position="6"/>
        <end position="28"/>
    </location>
</feature>
<organism evidence="2 3">
    <name type="scientific">Halobacillus naozhouensis</name>
    <dbReference type="NCBI Taxonomy" id="554880"/>
    <lineage>
        <taxon>Bacteria</taxon>
        <taxon>Bacillati</taxon>
        <taxon>Bacillota</taxon>
        <taxon>Bacilli</taxon>
        <taxon>Bacillales</taxon>
        <taxon>Bacillaceae</taxon>
        <taxon>Halobacillus</taxon>
    </lineage>
</organism>
<evidence type="ECO:0000256" key="1">
    <source>
        <dbReference type="SAM" id="Phobius"/>
    </source>
</evidence>
<proteinExistence type="predicted"/>
<evidence type="ECO:0000313" key="2">
    <source>
        <dbReference type="EMBL" id="WFT76510.1"/>
    </source>
</evidence>
<evidence type="ECO:0000313" key="3">
    <source>
        <dbReference type="Proteomes" id="UP001221597"/>
    </source>
</evidence>
<accession>A0ABY8J2B1</accession>
<feature type="transmembrane region" description="Helical" evidence="1">
    <location>
        <begin position="80"/>
        <end position="100"/>
    </location>
</feature>
<keyword evidence="1" id="KW-0472">Membrane</keyword>
<keyword evidence="1" id="KW-1133">Transmembrane helix</keyword>
<protein>
    <recommendedName>
        <fullName evidence="4">Cytochrome c oxidase subunit 4</fullName>
    </recommendedName>
</protein>
<keyword evidence="3" id="KW-1185">Reference proteome</keyword>
<dbReference type="Proteomes" id="UP001221597">
    <property type="component" value="Chromosome"/>
</dbReference>
<feature type="transmembrane region" description="Helical" evidence="1">
    <location>
        <begin position="40"/>
        <end position="60"/>
    </location>
</feature>
<dbReference type="EMBL" id="CP121671">
    <property type="protein sequence ID" value="WFT76510.1"/>
    <property type="molecule type" value="Genomic_DNA"/>
</dbReference>
<evidence type="ECO:0008006" key="4">
    <source>
        <dbReference type="Google" id="ProtNLM"/>
    </source>
</evidence>